<name>A0ABX1GMI1_9FLAO</name>
<proteinExistence type="predicted"/>
<keyword evidence="2" id="KW-1185">Reference proteome</keyword>
<dbReference type="Proteomes" id="UP000718451">
    <property type="component" value="Unassembled WGS sequence"/>
</dbReference>
<dbReference type="RefSeq" id="WP_168551311.1">
    <property type="nucleotide sequence ID" value="NZ_JAAWWL010000001.1"/>
</dbReference>
<reference evidence="1 2" key="1">
    <citation type="submission" date="2020-04" db="EMBL/GenBank/DDBJ databases">
        <authorList>
            <person name="Yoon J."/>
        </authorList>
    </citation>
    <scope>NUCLEOTIDE SEQUENCE [LARGE SCALE GENOMIC DNA]</scope>
    <source>
        <strain evidence="1 2">DJ-13</strain>
    </source>
</reference>
<comment type="caution">
    <text evidence="1">The sequence shown here is derived from an EMBL/GenBank/DDBJ whole genome shotgun (WGS) entry which is preliminary data.</text>
</comment>
<evidence type="ECO:0000313" key="1">
    <source>
        <dbReference type="EMBL" id="NKI31118.1"/>
    </source>
</evidence>
<sequence>MTNSASPKGNKITGVYCQIFGHNYVVSKQITRHIKEYKCTNCQKEVTTAPNGKLEPLTSRLKEINYEVHKLYQRRSKRQKKQKVA</sequence>
<accession>A0ABX1GMI1</accession>
<protein>
    <submittedName>
        <fullName evidence="1">Uncharacterized protein</fullName>
    </submittedName>
</protein>
<gene>
    <name evidence="1" type="ORF">HCU67_04125</name>
</gene>
<organism evidence="1 2">
    <name type="scientific">Croceivirga thetidis</name>
    <dbReference type="NCBI Taxonomy" id="2721623"/>
    <lineage>
        <taxon>Bacteria</taxon>
        <taxon>Pseudomonadati</taxon>
        <taxon>Bacteroidota</taxon>
        <taxon>Flavobacteriia</taxon>
        <taxon>Flavobacteriales</taxon>
        <taxon>Flavobacteriaceae</taxon>
        <taxon>Croceivirga</taxon>
    </lineage>
</organism>
<evidence type="ECO:0000313" key="2">
    <source>
        <dbReference type="Proteomes" id="UP000718451"/>
    </source>
</evidence>
<dbReference type="EMBL" id="JAAWWL010000001">
    <property type="protein sequence ID" value="NKI31118.1"/>
    <property type="molecule type" value="Genomic_DNA"/>
</dbReference>